<evidence type="ECO:0000313" key="2">
    <source>
        <dbReference type="EMBL" id="QLQ30663.1"/>
    </source>
</evidence>
<keyword evidence="3" id="KW-1185">Reference proteome</keyword>
<name>A0A7L6ANI6_9GAMM</name>
<sequence>MTAWQLLAGSSAGGSNYQDSGQLASTVTSRTVSGLPTDGSTVYVRLRYQIGGVWSYQTTPTRPPARRRFRP</sequence>
<feature type="compositionally biased region" description="Polar residues" evidence="1">
    <location>
        <begin position="13"/>
        <end position="38"/>
    </location>
</feature>
<feature type="region of interest" description="Disordered" evidence="1">
    <location>
        <begin position="9"/>
        <end position="38"/>
    </location>
</feature>
<organism evidence="2 3">
    <name type="scientific">Candidatus Thiothrix singaporensis</name>
    <dbReference type="NCBI Taxonomy" id="2799669"/>
    <lineage>
        <taxon>Bacteria</taxon>
        <taxon>Pseudomonadati</taxon>
        <taxon>Pseudomonadota</taxon>
        <taxon>Gammaproteobacteria</taxon>
        <taxon>Thiotrichales</taxon>
        <taxon>Thiotrichaceae</taxon>
        <taxon>Thiothrix</taxon>
    </lineage>
</organism>
<gene>
    <name evidence="2" type="ORF">HZT40_02460</name>
</gene>
<dbReference type="EMBL" id="CP059265">
    <property type="protein sequence ID" value="QLQ30663.1"/>
    <property type="molecule type" value="Genomic_DNA"/>
</dbReference>
<evidence type="ECO:0000313" key="3">
    <source>
        <dbReference type="Proteomes" id="UP000510621"/>
    </source>
</evidence>
<evidence type="ECO:0000256" key="1">
    <source>
        <dbReference type="SAM" id="MobiDB-lite"/>
    </source>
</evidence>
<dbReference type="KEGG" id="this:HZT40_02460"/>
<protein>
    <submittedName>
        <fullName evidence="2">Uncharacterized protein</fullName>
    </submittedName>
</protein>
<accession>A0A7L6ANI6</accession>
<dbReference type="Proteomes" id="UP000510621">
    <property type="component" value="Chromosome"/>
</dbReference>
<dbReference type="AlphaFoldDB" id="A0A7L6ANI6"/>
<reference evidence="2" key="1">
    <citation type="submission" date="2020-06" db="EMBL/GenBank/DDBJ databases">
        <title>Analysis procedures for assessing recovery of high quality, complete, closed genomes from Nanopore long read metagenome sequencing.</title>
        <authorList>
            <person name="Bessarab I."/>
            <person name="Arumugam K."/>
            <person name="Haryono M."/>
            <person name="Liu X."/>
            <person name="Roy S."/>
            <person name="Zuniga-Montanez R.E."/>
            <person name="Qiu G."/>
            <person name="Drautz-Moses D.I."/>
            <person name="Law Y.Y."/>
            <person name="Wuertz S."/>
            <person name="Lauro F.M."/>
            <person name="Huson D.H."/>
            <person name="Williams R.B."/>
        </authorList>
    </citation>
    <scope>NUCLEOTIDE SEQUENCE [LARGE SCALE GENOMIC DNA]</scope>
    <source>
        <strain evidence="2">SSD2</strain>
    </source>
</reference>
<proteinExistence type="predicted"/>